<feature type="compositionally biased region" description="Polar residues" evidence="1">
    <location>
        <begin position="124"/>
        <end position="140"/>
    </location>
</feature>
<dbReference type="EMBL" id="JAAPAO010000956">
    <property type="protein sequence ID" value="KAF4652154.1"/>
    <property type="molecule type" value="Genomic_DNA"/>
</dbReference>
<accession>A0A7J6KZ27</accession>
<comment type="caution">
    <text evidence="2">The sequence shown here is derived from an EMBL/GenBank/DDBJ whole genome shotgun (WGS) entry which is preliminary data.</text>
</comment>
<evidence type="ECO:0000256" key="1">
    <source>
        <dbReference type="SAM" id="MobiDB-lite"/>
    </source>
</evidence>
<feature type="compositionally biased region" description="Basic and acidic residues" evidence="1">
    <location>
        <begin position="21"/>
        <end position="32"/>
    </location>
</feature>
<feature type="region of interest" description="Disordered" evidence="1">
    <location>
        <begin position="121"/>
        <end position="147"/>
    </location>
</feature>
<proteinExistence type="predicted"/>
<feature type="region of interest" description="Disordered" evidence="1">
    <location>
        <begin position="1"/>
        <end position="32"/>
    </location>
</feature>
<organism evidence="2 3">
    <name type="scientific">Perkinsus chesapeaki</name>
    <name type="common">Clam parasite</name>
    <name type="synonym">Perkinsus andrewsi</name>
    <dbReference type="NCBI Taxonomy" id="330153"/>
    <lineage>
        <taxon>Eukaryota</taxon>
        <taxon>Sar</taxon>
        <taxon>Alveolata</taxon>
        <taxon>Perkinsozoa</taxon>
        <taxon>Perkinsea</taxon>
        <taxon>Perkinsida</taxon>
        <taxon>Perkinsidae</taxon>
        <taxon>Perkinsus</taxon>
    </lineage>
</organism>
<dbReference type="AlphaFoldDB" id="A0A7J6KZ27"/>
<evidence type="ECO:0000313" key="2">
    <source>
        <dbReference type="EMBL" id="KAF4652154.1"/>
    </source>
</evidence>
<keyword evidence="3" id="KW-1185">Reference proteome</keyword>
<feature type="region of interest" description="Disordered" evidence="1">
    <location>
        <begin position="170"/>
        <end position="214"/>
    </location>
</feature>
<sequence length="327" mass="36655">MIEERKKHDTRGKQRRAAMKRMGEENNQLREKVSSLENKLADVKQMLNSSIDQCATLTNANKKLKQTNTKLVNNVSRLESDLERLEADSRQHFEDSVAEASMRSNLEEDIVDLKKLIKKDRESNNNQTESDFGLSTSETDSNADDSEFCRSVDSDSCATLPESCIPQEKAKKKNVLADKSRKSGKQSPAPENQLKGSKKSPAGPRYSGKTAHNISLRSTRSAKLKLVYIRYSKTRGSHMIKLTSNFEETKKFTAYLGNDPFYSDSITPNGCKPVLLPRTVLEANPRAKYIRVEATSENAAVTERGFYATIQVPMNNGALNESLSNEH</sequence>
<name>A0A7J6KZ27_PERCH</name>
<protein>
    <submittedName>
        <fullName evidence="2">Uncharacterized protein</fullName>
    </submittedName>
</protein>
<dbReference type="Proteomes" id="UP000591131">
    <property type="component" value="Unassembled WGS sequence"/>
</dbReference>
<reference evidence="2 3" key="1">
    <citation type="submission" date="2020-04" db="EMBL/GenBank/DDBJ databases">
        <title>Perkinsus chesapeaki whole genome sequence.</title>
        <authorList>
            <person name="Bogema D.R."/>
        </authorList>
    </citation>
    <scope>NUCLEOTIDE SEQUENCE [LARGE SCALE GENOMIC DNA]</scope>
    <source>
        <strain evidence="2">ATCC PRA-425</strain>
    </source>
</reference>
<feature type="compositionally biased region" description="Basic residues" evidence="1">
    <location>
        <begin position="8"/>
        <end position="19"/>
    </location>
</feature>
<gene>
    <name evidence="2" type="ORF">FOL47_011237</name>
</gene>
<dbReference type="OrthoDB" id="10670968at2759"/>
<evidence type="ECO:0000313" key="3">
    <source>
        <dbReference type="Proteomes" id="UP000591131"/>
    </source>
</evidence>